<dbReference type="Proteomes" id="UP000807115">
    <property type="component" value="Chromosome 3"/>
</dbReference>
<dbReference type="AlphaFoldDB" id="A0A921RHZ3"/>
<protein>
    <submittedName>
        <fullName evidence="1">Uncharacterized protein</fullName>
    </submittedName>
</protein>
<gene>
    <name evidence="1" type="ORF">BDA96_03G384300</name>
</gene>
<evidence type="ECO:0000313" key="1">
    <source>
        <dbReference type="EMBL" id="KAG0540155.1"/>
    </source>
</evidence>
<dbReference type="EMBL" id="CM027682">
    <property type="protein sequence ID" value="KAG0540155.1"/>
    <property type="molecule type" value="Genomic_DNA"/>
</dbReference>
<accession>A0A921RHZ3</accession>
<name>A0A921RHZ3_SORBI</name>
<evidence type="ECO:0000313" key="2">
    <source>
        <dbReference type="Proteomes" id="UP000807115"/>
    </source>
</evidence>
<reference evidence="1" key="2">
    <citation type="submission" date="2020-10" db="EMBL/GenBank/DDBJ databases">
        <authorList>
            <person name="Cooper E.A."/>
            <person name="Brenton Z.W."/>
            <person name="Flinn B.S."/>
            <person name="Jenkins J."/>
            <person name="Shu S."/>
            <person name="Flowers D."/>
            <person name="Luo F."/>
            <person name="Wang Y."/>
            <person name="Xia P."/>
            <person name="Barry K."/>
            <person name="Daum C."/>
            <person name="Lipzen A."/>
            <person name="Yoshinaga Y."/>
            <person name="Schmutz J."/>
            <person name="Saski C."/>
            <person name="Vermerris W."/>
            <person name="Kresovich S."/>
        </authorList>
    </citation>
    <scope>NUCLEOTIDE SEQUENCE</scope>
</reference>
<reference evidence="1" key="1">
    <citation type="journal article" date="2019" name="BMC Genomics">
        <title>A new reference genome for Sorghum bicolor reveals high levels of sequence similarity between sweet and grain genotypes: implications for the genetics of sugar metabolism.</title>
        <authorList>
            <person name="Cooper E.A."/>
            <person name="Brenton Z.W."/>
            <person name="Flinn B.S."/>
            <person name="Jenkins J."/>
            <person name="Shu S."/>
            <person name="Flowers D."/>
            <person name="Luo F."/>
            <person name="Wang Y."/>
            <person name="Xia P."/>
            <person name="Barry K."/>
            <person name="Daum C."/>
            <person name="Lipzen A."/>
            <person name="Yoshinaga Y."/>
            <person name="Schmutz J."/>
            <person name="Saski C."/>
            <person name="Vermerris W."/>
            <person name="Kresovich S."/>
        </authorList>
    </citation>
    <scope>NUCLEOTIDE SEQUENCE</scope>
</reference>
<organism evidence="1 2">
    <name type="scientific">Sorghum bicolor</name>
    <name type="common">Sorghum</name>
    <name type="synonym">Sorghum vulgare</name>
    <dbReference type="NCBI Taxonomy" id="4558"/>
    <lineage>
        <taxon>Eukaryota</taxon>
        <taxon>Viridiplantae</taxon>
        <taxon>Streptophyta</taxon>
        <taxon>Embryophyta</taxon>
        <taxon>Tracheophyta</taxon>
        <taxon>Spermatophyta</taxon>
        <taxon>Magnoliopsida</taxon>
        <taxon>Liliopsida</taxon>
        <taxon>Poales</taxon>
        <taxon>Poaceae</taxon>
        <taxon>PACMAD clade</taxon>
        <taxon>Panicoideae</taxon>
        <taxon>Andropogonodae</taxon>
        <taxon>Andropogoneae</taxon>
        <taxon>Sorghinae</taxon>
        <taxon>Sorghum</taxon>
    </lineage>
</organism>
<comment type="caution">
    <text evidence="1">The sequence shown here is derived from an EMBL/GenBank/DDBJ whole genome shotgun (WGS) entry which is preliminary data.</text>
</comment>
<sequence length="69" mass="7607">MGRPRSSRRRLVASSRGTRSLPVGRIVGCARQHFAFPRTQALQILMVCGEQGNLVKTEGEVFVLHDSNA</sequence>
<proteinExistence type="predicted"/>